<protein>
    <submittedName>
        <fullName evidence="5">SDR family oxidoreductase</fullName>
    </submittedName>
</protein>
<comment type="similarity">
    <text evidence="1 3">Belongs to the short-chain dehydrogenases/reductases (SDR) family.</text>
</comment>
<dbReference type="Gene3D" id="3.40.50.720">
    <property type="entry name" value="NAD(P)-binding Rossmann-like Domain"/>
    <property type="match status" value="1"/>
</dbReference>
<sequence>MMGRLEGLIALVTGGGDGIGRAVVDRYVREGAKVVVLERDRKLAQAVESAHPDRVAAVVGDVRDPEAHLTATERCLETFGQLDIYVGNVGVYDFGAKLADLDVLELPEHFHQVFTINVLGYLLGVRMALTALRASRGSIILTGSSSGSYAGGGGALYVASKHAVVGLVRQLAYEFAPEVRVNGIAPGATRTGLTGVGDLGGGRALREESRLLDGIARAIPLGFVSEPEHHAGLYVSLASREESGFVTGAIFPSDGGLEVRGRPQGAGLNGSGAEAVAKRDHGASPFRPKGDRR</sequence>
<dbReference type="InterPro" id="IPR036291">
    <property type="entry name" value="NAD(P)-bd_dom_sf"/>
</dbReference>
<feature type="region of interest" description="Disordered" evidence="4">
    <location>
        <begin position="260"/>
        <end position="293"/>
    </location>
</feature>
<comment type="caution">
    <text evidence="5">The sequence shown here is derived from an EMBL/GenBank/DDBJ whole genome shotgun (WGS) entry which is preliminary data.</text>
</comment>
<dbReference type="PRINTS" id="PR00080">
    <property type="entry name" value="SDRFAMILY"/>
</dbReference>
<keyword evidence="6" id="KW-1185">Reference proteome</keyword>
<dbReference type="PANTHER" id="PTHR43008:SF4">
    <property type="entry name" value="CHAIN DEHYDROGENASE, PUTATIVE (AFU_ORTHOLOGUE AFUA_4G08710)-RELATED"/>
    <property type="match status" value="1"/>
</dbReference>
<dbReference type="PANTHER" id="PTHR43008">
    <property type="entry name" value="BENZIL REDUCTASE"/>
    <property type="match status" value="1"/>
</dbReference>
<dbReference type="Proteomes" id="UP000266677">
    <property type="component" value="Unassembled WGS sequence"/>
</dbReference>
<dbReference type="OrthoDB" id="9803333at2"/>
<dbReference type="FunFam" id="3.40.50.720:FF:000084">
    <property type="entry name" value="Short-chain dehydrogenase reductase"/>
    <property type="match status" value="1"/>
</dbReference>
<evidence type="ECO:0000256" key="3">
    <source>
        <dbReference type="RuleBase" id="RU000363"/>
    </source>
</evidence>
<name>A0A3A4K8L5_9NOCA</name>
<evidence type="ECO:0000256" key="2">
    <source>
        <dbReference type="ARBA" id="ARBA00023002"/>
    </source>
</evidence>
<dbReference type="InterPro" id="IPR002347">
    <property type="entry name" value="SDR_fam"/>
</dbReference>
<accession>A0A3A4K8L5</accession>
<dbReference type="PRINTS" id="PR00081">
    <property type="entry name" value="GDHRDH"/>
</dbReference>
<dbReference type="AlphaFoldDB" id="A0A3A4K8L5"/>
<dbReference type="GO" id="GO:0050664">
    <property type="term" value="F:oxidoreductase activity, acting on NAD(P)H, oxygen as acceptor"/>
    <property type="evidence" value="ECO:0007669"/>
    <property type="project" value="TreeGrafter"/>
</dbReference>
<dbReference type="Pfam" id="PF00106">
    <property type="entry name" value="adh_short"/>
    <property type="match status" value="1"/>
</dbReference>
<dbReference type="EMBL" id="QZFU01000036">
    <property type="protein sequence ID" value="RJO71027.1"/>
    <property type="molecule type" value="Genomic_DNA"/>
</dbReference>
<dbReference type="PROSITE" id="PS00061">
    <property type="entry name" value="ADH_SHORT"/>
    <property type="match status" value="1"/>
</dbReference>
<dbReference type="InterPro" id="IPR020904">
    <property type="entry name" value="Sc_DH/Rdtase_CS"/>
</dbReference>
<keyword evidence="2" id="KW-0560">Oxidoreductase</keyword>
<evidence type="ECO:0000256" key="4">
    <source>
        <dbReference type="SAM" id="MobiDB-lite"/>
    </source>
</evidence>
<evidence type="ECO:0000313" key="5">
    <source>
        <dbReference type="EMBL" id="RJO71027.1"/>
    </source>
</evidence>
<gene>
    <name evidence="5" type="ORF">D5S18_26720</name>
</gene>
<evidence type="ECO:0000256" key="1">
    <source>
        <dbReference type="ARBA" id="ARBA00006484"/>
    </source>
</evidence>
<reference evidence="5 6" key="1">
    <citation type="submission" date="2018-09" db="EMBL/GenBank/DDBJ databases">
        <title>YIM PH21274 draft genome.</title>
        <authorList>
            <person name="Miao C."/>
        </authorList>
    </citation>
    <scope>NUCLEOTIDE SEQUENCE [LARGE SCALE GENOMIC DNA]</scope>
    <source>
        <strain evidence="5 6">YIM PH 21724</strain>
    </source>
</reference>
<proteinExistence type="inferred from homology"/>
<dbReference type="SUPFAM" id="SSF51735">
    <property type="entry name" value="NAD(P)-binding Rossmann-fold domains"/>
    <property type="match status" value="1"/>
</dbReference>
<organism evidence="5 6">
    <name type="scientific">Nocardia panacis</name>
    <dbReference type="NCBI Taxonomy" id="2340916"/>
    <lineage>
        <taxon>Bacteria</taxon>
        <taxon>Bacillati</taxon>
        <taxon>Actinomycetota</taxon>
        <taxon>Actinomycetes</taxon>
        <taxon>Mycobacteriales</taxon>
        <taxon>Nocardiaceae</taxon>
        <taxon>Nocardia</taxon>
    </lineage>
</organism>
<evidence type="ECO:0000313" key="6">
    <source>
        <dbReference type="Proteomes" id="UP000266677"/>
    </source>
</evidence>